<protein>
    <submittedName>
        <fullName evidence="4">Uncharacterized protein</fullName>
    </submittedName>
</protein>
<dbReference type="WBParaSite" id="jg14787">
    <property type="protein sequence ID" value="jg14787"/>
    <property type="gene ID" value="jg14787"/>
</dbReference>
<evidence type="ECO:0000313" key="4">
    <source>
        <dbReference type="WBParaSite" id="jg14787"/>
    </source>
</evidence>
<evidence type="ECO:0000256" key="2">
    <source>
        <dbReference type="SAM" id="Phobius"/>
    </source>
</evidence>
<dbReference type="Proteomes" id="UP000887574">
    <property type="component" value="Unplaced"/>
</dbReference>
<dbReference type="AlphaFoldDB" id="A0A915D2N9"/>
<evidence type="ECO:0000256" key="1">
    <source>
        <dbReference type="SAM" id="MobiDB-lite"/>
    </source>
</evidence>
<name>A0A915D2N9_9BILA</name>
<feature type="region of interest" description="Disordered" evidence="1">
    <location>
        <begin position="63"/>
        <end position="93"/>
    </location>
</feature>
<keyword evidence="2" id="KW-0812">Transmembrane</keyword>
<evidence type="ECO:0000313" key="3">
    <source>
        <dbReference type="Proteomes" id="UP000887574"/>
    </source>
</evidence>
<keyword evidence="2" id="KW-0472">Membrane</keyword>
<proteinExistence type="predicted"/>
<accession>A0A915D2N9</accession>
<feature type="transmembrane region" description="Helical" evidence="2">
    <location>
        <begin position="35"/>
        <end position="57"/>
    </location>
</feature>
<organism evidence="3 4">
    <name type="scientific">Ditylenchus dipsaci</name>
    <dbReference type="NCBI Taxonomy" id="166011"/>
    <lineage>
        <taxon>Eukaryota</taxon>
        <taxon>Metazoa</taxon>
        <taxon>Ecdysozoa</taxon>
        <taxon>Nematoda</taxon>
        <taxon>Chromadorea</taxon>
        <taxon>Rhabditida</taxon>
        <taxon>Tylenchina</taxon>
        <taxon>Tylenchomorpha</taxon>
        <taxon>Sphaerularioidea</taxon>
        <taxon>Anguinidae</taxon>
        <taxon>Anguininae</taxon>
        <taxon>Ditylenchus</taxon>
    </lineage>
</organism>
<keyword evidence="2" id="KW-1133">Transmembrane helix</keyword>
<reference evidence="4" key="1">
    <citation type="submission" date="2022-11" db="UniProtKB">
        <authorList>
            <consortium name="WormBaseParasite"/>
        </authorList>
    </citation>
    <scope>IDENTIFICATION</scope>
</reference>
<keyword evidence="3" id="KW-1185">Reference proteome</keyword>
<sequence length="124" mass="13857">MVDRAVDALNKVESALKSPHPRSHVHLRDKTICRWAWVIFGLCGVMFLLMDVGLYLIRTNTRRSAQRGKAGNATPSRRWKAGFVGDDSQGSNKPTTYVKAMSLISIMMPHSKQNTSNNQSNQQA</sequence>